<dbReference type="InterPro" id="IPR026634">
    <property type="entry name" value="TPST-like"/>
</dbReference>
<evidence type="ECO:0000313" key="2">
    <source>
        <dbReference type="EMBL" id="OIR21770.1"/>
    </source>
</evidence>
<gene>
    <name evidence="3" type="ORF">BET99_01250</name>
    <name evidence="2" type="ORF">BET99_05840</name>
</gene>
<dbReference type="Gene3D" id="3.40.50.300">
    <property type="entry name" value="P-loop containing nucleotide triphosphate hydrolases"/>
    <property type="match status" value="1"/>
</dbReference>
<evidence type="ECO:0000313" key="4">
    <source>
        <dbReference type="Proteomes" id="UP000183615"/>
    </source>
</evidence>
<dbReference type="AlphaFoldDB" id="A0A1J5TLC5"/>
<proteinExistence type="predicted"/>
<dbReference type="SUPFAM" id="SSF52540">
    <property type="entry name" value="P-loop containing nucleoside triphosphate hydrolases"/>
    <property type="match status" value="1"/>
</dbReference>
<dbReference type="PANTHER" id="PTHR12788:SF10">
    <property type="entry name" value="PROTEIN-TYROSINE SULFOTRANSFERASE"/>
    <property type="match status" value="1"/>
</dbReference>
<dbReference type="EMBL" id="MIYZ01000036">
    <property type="protein sequence ID" value="OIR21770.1"/>
    <property type="molecule type" value="Genomic_DNA"/>
</dbReference>
<evidence type="ECO:0008006" key="5">
    <source>
        <dbReference type="Google" id="ProtNLM"/>
    </source>
</evidence>
<dbReference type="Proteomes" id="UP000183615">
    <property type="component" value="Unassembled WGS sequence"/>
</dbReference>
<accession>A0A1J5TLC5</accession>
<name>A0A1J5TLC5_9ARCH</name>
<dbReference type="InterPro" id="IPR027417">
    <property type="entry name" value="P-loop_NTPase"/>
</dbReference>
<keyword evidence="1" id="KW-0808">Transferase</keyword>
<dbReference type="Pfam" id="PF13469">
    <property type="entry name" value="Sulfotransfer_3"/>
    <property type="match status" value="1"/>
</dbReference>
<organism evidence="2 4">
    <name type="scientific">Marine Group III euryarchaeote CG-Epi2</name>
    <dbReference type="NCBI Taxonomy" id="1888996"/>
    <lineage>
        <taxon>Archaea</taxon>
        <taxon>Methanobacteriati</taxon>
        <taxon>Thermoplasmatota</taxon>
        <taxon>Thermoplasmata</taxon>
        <taxon>Candidatus Thermoprofundales</taxon>
    </lineage>
</organism>
<evidence type="ECO:0000313" key="3">
    <source>
        <dbReference type="EMBL" id="OIR22143.1"/>
    </source>
</evidence>
<reference evidence="2 4" key="1">
    <citation type="submission" date="2016-08" db="EMBL/GenBank/DDBJ databases">
        <title>New Insights into Marine Group III Euryarchaeota, from dark to light.</title>
        <authorList>
            <person name="Haro-Moreno J.M."/>
            <person name="Rodriguez-Valera F."/>
            <person name="Lopez-Garcia P."/>
            <person name="Moreira D."/>
            <person name="Martin-Cuadrado A.B."/>
        </authorList>
    </citation>
    <scope>NUCLEOTIDE SEQUENCE [LARGE SCALE GENOMIC DNA]</scope>
    <source>
        <strain evidence="2">CG-Epi2</strain>
    </source>
</reference>
<dbReference type="GO" id="GO:0008476">
    <property type="term" value="F:protein-tyrosine sulfotransferase activity"/>
    <property type="evidence" value="ECO:0007669"/>
    <property type="project" value="InterPro"/>
</dbReference>
<comment type="caution">
    <text evidence="2">The sequence shown here is derived from an EMBL/GenBank/DDBJ whole genome shotgun (WGS) entry which is preliminary data.</text>
</comment>
<dbReference type="EMBL" id="MIYZ01000023">
    <property type="protein sequence ID" value="OIR22143.1"/>
    <property type="molecule type" value="Genomic_DNA"/>
</dbReference>
<sequence length="311" mass="36424">MASSLYVHKIYNRIKSFQNPFSNRYQIVNDESNLSCIPFFIIGSGRSGNTLLRSILSGNSDISIPPESYRLPFAIKRFHISNNRDWKELFPEVLDEFKNCKEFYTWDINLQEVHNRLDSIDESKRTLSNIFDELYCTYSEKHNPGSKLWGDKTPLNTLYLDWISNVFPQSKFIHIIRDGRDVVSSYLEMKRYSSVDEASKRWNHSINFAQRFGSKIGDNYMEIRYESLVNKPEEVIMEVCNFLDVEYDAKILDHTSQIDKMGDTDKSHHSNLSKPISSESVGKWKNNLSENRQKKVTKLLYNSLHRLGYID</sequence>
<evidence type="ECO:0000256" key="1">
    <source>
        <dbReference type="ARBA" id="ARBA00022679"/>
    </source>
</evidence>
<dbReference type="PANTHER" id="PTHR12788">
    <property type="entry name" value="PROTEIN-TYROSINE SULFOTRANSFERASE 2"/>
    <property type="match status" value="1"/>
</dbReference>
<protein>
    <recommendedName>
        <fullName evidence="5">Sulfotransferase</fullName>
    </recommendedName>
</protein>